<evidence type="ECO:0000259" key="11">
    <source>
        <dbReference type="PROSITE" id="PS50893"/>
    </source>
</evidence>
<dbReference type="SUPFAM" id="SSF52540">
    <property type="entry name" value="P-loop containing nucleoside triphosphate hydrolases"/>
    <property type="match status" value="1"/>
</dbReference>
<keyword evidence="3" id="KW-0547">Nucleotide-binding</keyword>
<evidence type="ECO:0000256" key="8">
    <source>
        <dbReference type="SAM" id="Phobius"/>
    </source>
</evidence>
<evidence type="ECO:0000256" key="7">
    <source>
        <dbReference type="ARBA" id="ARBA00024363"/>
    </source>
</evidence>
<dbReference type="Pfam" id="PF00664">
    <property type="entry name" value="ABC_membrane"/>
    <property type="match status" value="1"/>
</dbReference>
<keyword evidence="9" id="KW-0732">Signal</keyword>
<dbReference type="PANTHER" id="PTHR24221:SF654">
    <property type="entry name" value="ATP-BINDING CASSETTE SUB-FAMILY B MEMBER 6"/>
    <property type="match status" value="1"/>
</dbReference>
<feature type="domain" description="Cyclic nucleotide-binding" evidence="10">
    <location>
        <begin position="721"/>
        <end position="814"/>
    </location>
</feature>
<dbReference type="InterPro" id="IPR011527">
    <property type="entry name" value="ABC1_TM_dom"/>
</dbReference>
<dbReference type="GO" id="GO:0034040">
    <property type="term" value="F:ATPase-coupled lipid transmembrane transporter activity"/>
    <property type="evidence" value="ECO:0007669"/>
    <property type="project" value="TreeGrafter"/>
</dbReference>
<dbReference type="Pfam" id="PF00027">
    <property type="entry name" value="cNMP_binding"/>
    <property type="match status" value="1"/>
</dbReference>
<comment type="subcellular location">
    <subcellularLocation>
        <location evidence="1">Membrane</location>
        <topology evidence="1">Multi-pass membrane protein</topology>
    </subcellularLocation>
</comment>
<feature type="signal peptide" evidence="9">
    <location>
        <begin position="1"/>
        <end position="24"/>
    </location>
</feature>
<dbReference type="InterPro" id="IPR003593">
    <property type="entry name" value="AAA+_ATPase"/>
</dbReference>
<dbReference type="SMART" id="SM00100">
    <property type="entry name" value="cNMP"/>
    <property type="match status" value="2"/>
</dbReference>
<comment type="similarity">
    <text evidence="7">Belongs to the ABC transporter superfamily. ABCB family. Heavy Metal importer (TC 3.A.1.210) subfamily.</text>
</comment>
<protein>
    <submittedName>
        <fullName evidence="13">Uncharacterized protein</fullName>
    </submittedName>
</protein>
<evidence type="ECO:0000256" key="9">
    <source>
        <dbReference type="SAM" id="SignalP"/>
    </source>
</evidence>
<dbReference type="CDD" id="cd00038">
    <property type="entry name" value="CAP_ED"/>
    <property type="match status" value="1"/>
</dbReference>
<dbReference type="AlphaFoldDB" id="A0AAE0FP02"/>
<evidence type="ECO:0000256" key="6">
    <source>
        <dbReference type="ARBA" id="ARBA00023136"/>
    </source>
</evidence>
<dbReference type="SMART" id="SM00382">
    <property type="entry name" value="AAA"/>
    <property type="match status" value="1"/>
</dbReference>
<dbReference type="SUPFAM" id="SSF90123">
    <property type="entry name" value="ABC transporter transmembrane region"/>
    <property type="match status" value="1"/>
</dbReference>
<dbReference type="InterPro" id="IPR014710">
    <property type="entry name" value="RmlC-like_jellyroll"/>
</dbReference>
<dbReference type="InterPro" id="IPR036640">
    <property type="entry name" value="ABC1_TM_sf"/>
</dbReference>
<evidence type="ECO:0000256" key="2">
    <source>
        <dbReference type="ARBA" id="ARBA00022692"/>
    </source>
</evidence>
<keyword evidence="5 8" id="KW-1133">Transmembrane helix</keyword>
<dbReference type="PROSITE" id="PS50893">
    <property type="entry name" value="ABC_TRANSPORTER_2"/>
    <property type="match status" value="1"/>
</dbReference>
<evidence type="ECO:0000256" key="3">
    <source>
        <dbReference type="ARBA" id="ARBA00022741"/>
    </source>
</evidence>
<proteinExistence type="inferred from homology"/>
<comment type="caution">
    <text evidence="13">The sequence shown here is derived from an EMBL/GenBank/DDBJ whole genome shotgun (WGS) entry which is preliminary data.</text>
</comment>
<keyword evidence="4" id="KW-0067">ATP-binding</keyword>
<feature type="domain" description="Cyclic nucleotide-binding" evidence="10">
    <location>
        <begin position="573"/>
        <end position="646"/>
    </location>
</feature>
<dbReference type="InterPro" id="IPR003439">
    <property type="entry name" value="ABC_transporter-like_ATP-bd"/>
</dbReference>
<dbReference type="PROSITE" id="PS50042">
    <property type="entry name" value="CNMP_BINDING_3"/>
    <property type="match status" value="2"/>
</dbReference>
<feature type="transmembrane region" description="Helical" evidence="8">
    <location>
        <begin position="132"/>
        <end position="150"/>
    </location>
</feature>
<evidence type="ECO:0000256" key="1">
    <source>
        <dbReference type="ARBA" id="ARBA00004141"/>
    </source>
</evidence>
<dbReference type="GO" id="GO:0140359">
    <property type="term" value="F:ABC-type transporter activity"/>
    <property type="evidence" value="ECO:0007669"/>
    <property type="project" value="InterPro"/>
</dbReference>
<dbReference type="Gene3D" id="2.60.120.10">
    <property type="entry name" value="Jelly Rolls"/>
    <property type="match status" value="2"/>
</dbReference>
<keyword evidence="6 8" id="KW-0472">Membrane</keyword>
<dbReference type="GO" id="GO:0016020">
    <property type="term" value="C:membrane"/>
    <property type="evidence" value="ECO:0007669"/>
    <property type="project" value="UniProtKB-SubCell"/>
</dbReference>
<dbReference type="GO" id="GO:0005524">
    <property type="term" value="F:ATP binding"/>
    <property type="evidence" value="ECO:0007669"/>
    <property type="project" value="UniProtKB-KW"/>
</dbReference>
<gene>
    <name evidence="13" type="ORF">CYMTET_27912</name>
</gene>
<evidence type="ECO:0000259" key="10">
    <source>
        <dbReference type="PROSITE" id="PS50042"/>
    </source>
</evidence>
<reference evidence="13 14" key="1">
    <citation type="journal article" date="2015" name="Genome Biol. Evol.">
        <title>Comparative Genomics of a Bacterivorous Green Alga Reveals Evolutionary Causalities and Consequences of Phago-Mixotrophic Mode of Nutrition.</title>
        <authorList>
            <person name="Burns J.A."/>
            <person name="Paasch A."/>
            <person name="Narechania A."/>
            <person name="Kim E."/>
        </authorList>
    </citation>
    <scope>NUCLEOTIDE SEQUENCE [LARGE SCALE GENOMIC DNA]</scope>
    <source>
        <strain evidence="13 14">PLY_AMNH</strain>
    </source>
</reference>
<feature type="domain" description="ABC transmembrane type-1" evidence="12">
    <location>
        <begin position="71"/>
        <end position="273"/>
    </location>
</feature>
<dbReference type="EMBL" id="LGRX02015591">
    <property type="protein sequence ID" value="KAK3263274.1"/>
    <property type="molecule type" value="Genomic_DNA"/>
</dbReference>
<dbReference type="InterPro" id="IPR039421">
    <property type="entry name" value="Type_1_exporter"/>
</dbReference>
<evidence type="ECO:0000259" key="12">
    <source>
        <dbReference type="PROSITE" id="PS50929"/>
    </source>
</evidence>
<dbReference type="Pfam" id="PF00005">
    <property type="entry name" value="ABC_tran"/>
    <property type="match status" value="1"/>
</dbReference>
<name>A0AAE0FP02_9CHLO</name>
<feature type="non-terminal residue" evidence="13">
    <location>
        <position position="1203"/>
    </location>
</feature>
<organism evidence="13 14">
    <name type="scientific">Cymbomonas tetramitiformis</name>
    <dbReference type="NCBI Taxonomy" id="36881"/>
    <lineage>
        <taxon>Eukaryota</taxon>
        <taxon>Viridiplantae</taxon>
        <taxon>Chlorophyta</taxon>
        <taxon>Pyramimonadophyceae</taxon>
        <taxon>Pyramimonadales</taxon>
        <taxon>Pyramimonadaceae</taxon>
        <taxon>Cymbomonas</taxon>
    </lineage>
</organism>
<evidence type="ECO:0000256" key="4">
    <source>
        <dbReference type="ARBA" id="ARBA00022840"/>
    </source>
</evidence>
<keyword evidence="2 8" id="KW-0812">Transmembrane</keyword>
<evidence type="ECO:0000313" key="14">
    <source>
        <dbReference type="Proteomes" id="UP001190700"/>
    </source>
</evidence>
<dbReference type="Gene3D" id="1.20.1560.10">
    <property type="entry name" value="ABC transporter type 1, transmembrane domain"/>
    <property type="match status" value="1"/>
</dbReference>
<keyword evidence="14" id="KW-1185">Reference proteome</keyword>
<dbReference type="PROSITE" id="PS50929">
    <property type="entry name" value="ABC_TM1F"/>
    <property type="match status" value="1"/>
</dbReference>
<dbReference type="Gene3D" id="3.40.50.300">
    <property type="entry name" value="P-loop containing nucleotide triphosphate hydrolases"/>
    <property type="match status" value="1"/>
</dbReference>
<sequence>MTHADSAALAQLTLLGALLAPRRGAPSEGRQLSSVLGADGRPVLNEANYLLSNDLPSGGGFIPSTQLIFAKHILTLSQHYLDSKSTSDLSSMLETSILQLNANIDAFYQCLLASAQLGCLVLVLFNVSWQIGLLVCLVIVPILLIANSAGNKVGKANTALLASKREMSERLEEAFASNVANKLLGKQAIFKRLDRAALDVQNGSDFLDYLVSGSQYNVQLSGLFLFISTVCVGAVLMSSGELDAPTFIASIIGVQSIADIIKSCTGLLTNFQATRAPLAQMFRLAAVEVDDCSCPLQHESSVEYSIVMTEASFMFRSDPEKPIPALLPSTFSIGAGQRVGVVGKSGSGKSTLLKLILRLYPLETGTITVMGVPLHSIDIPNTFSIIEQDLILLEGTVKENLFWGREYDMAQIERVAQLVGMHRDVAMLPNGYDSEVGPGGKTLALGPRQRLCLARALLRENPIIVADAATSSQDPGAGDSIMTELANQKWRDPLGTEMPVTLLATVDRAEDAMSWERVLVVADKKVVEYGDPAKLIIDRGAFFVMVNMQHGLKVNSDGRAQIATDRVQSLWPFFSVDKLENLGIVCDTFMTQHFSAEQVILHAGDLVDYMLILVLGTAAITRTVDGEETSGGFLQEGALYRFVAVLPSGGCSVSLCVLPARMWRCSPQDGNISRCRSARFMQKLWPFYGLTNEVLAAIGEALEVEVLPSSTTVVHQDEGGHGEILSKLCIIAYGEVQVKAHGLTEEGEMGAVVKKCGAGDFFGEIAMVQRDPSFGRATTLDRTLMLTLSTKKLAELMTAYPEVQRVVRKNIELHTRHEKGDLLRRHWLFGHSGFKVIPAISQAFELASLPIGHLLLDRQEFRNLDTVYILLDGKLMVEECLPDTGPGTGTGTHPVEAPYSVNELLVLAGLSRTTQSHMVKAQVTEHALVLQTTKRRLEPLLKEHGLEEKLMPIATKRIAYWEMKGMRALGLSFLPDRQLAFLSSHVNCYQLLQGEPLWKFPEDPEHPVRLVGRVLHGTIQVRTADNKTVQLKEDQGWAMPHDLMKGAEGEDSASSKMVRNVVEAKVVSQFATVVHVPLGMISEKAEAAMREHEQLMHEQRRVLMHRKNLLNGYTIRIKNLELLMGQRAPFDVRRTWWSAIAKVRVVVILCSLSSQAAATSNEFLDEVQDSELEEFKVPSYTGWPLFRLLRPCRWLRVRRPNHM</sequence>
<evidence type="ECO:0000313" key="13">
    <source>
        <dbReference type="EMBL" id="KAK3263274.1"/>
    </source>
</evidence>
<dbReference type="GO" id="GO:0016887">
    <property type="term" value="F:ATP hydrolysis activity"/>
    <property type="evidence" value="ECO:0007669"/>
    <property type="project" value="InterPro"/>
</dbReference>
<dbReference type="Proteomes" id="UP001190700">
    <property type="component" value="Unassembled WGS sequence"/>
</dbReference>
<feature type="domain" description="ABC transporter" evidence="11">
    <location>
        <begin position="309"/>
        <end position="548"/>
    </location>
</feature>
<dbReference type="InterPro" id="IPR018490">
    <property type="entry name" value="cNMP-bd_dom_sf"/>
</dbReference>
<feature type="chain" id="PRO_5042174933" evidence="9">
    <location>
        <begin position="25"/>
        <end position="1203"/>
    </location>
</feature>
<dbReference type="PANTHER" id="PTHR24221">
    <property type="entry name" value="ATP-BINDING CASSETTE SUB-FAMILY B"/>
    <property type="match status" value="1"/>
</dbReference>
<evidence type="ECO:0000256" key="5">
    <source>
        <dbReference type="ARBA" id="ARBA00022989"/>
    </source>
</evidence>
<dbReference type="SUPFAM" id="SSF51206">
    <property type="entry name" value="cAMP-binding domain-like"/>
    <property type="match status" value="2"/>
</dbReference>
<accession>A0AAE0FP02</accession>
<dbReference type="InterPro" id="IPR027417">
    <property type="entry name" value="P-loop_NTPase"/>
</dbReference>
<dbReference type="InterPro" id="IPR000595">
    <property type="entry name" value="cNMP-bd_dom"/>
</dbReference>